<organism evidence="2 3">
    <name type="scientific">Linum trigynum</name>
    <dbReference type="NCBI Taxonomy" id="586398"/>
    <lineage>
        <taxon>Eukaryota</taxon>
        <taxon>Viridiplantae</taxon>
        <taxon>Streptophyta</taxon>
        <taxon>Embryophyta</taxon>
        <taxon>Tracheophyta</taxon>
        <taxon>Spermatophyta</taxon>
        <taxon>Magnoliopsida</taxon>
        <taxon>eudicotyledons</taxon>
        <taxon>Gunneridae</taxon>
        <taxon>Pentapetalae</taxon>
        <taxon>rosids</taxon>
        <taxon>fabids</taxon>
        <taxon>Malpighiales</taxon>
        <taxon>Linaceae</taxon>
        <taxon>Linum</taxon>
    </lineage>
</organism>
<dbReference type="AlphaFoldDB" id="A0AAV2FMM2"/>
<keyword evidence="3" id="KW-1185">Reference proteome</keyword>
<accession>A0AAV2FMM2</accession>
<dbReference type="EMBL" id="OZ034820">
    <property type="protein sequence ID" value="CAL1399525.1"/>
    <property type="molecule type" value="Genomic_DNA"/>
</dbReference>
<dbReference type="Proteomes" id="UP001497516">
    <property type="component" value="Chromosome 7"/>
</dbReference>
<evidence type="ECO:0000313" key="2">
    <source>
        <dbReference type="EMBL" id="CAL1399525.1"/>
    </source>
</evidence>
<sequence>MQCQKPTKNRQKKIGDEKIPYNAADERLRGRVETRSRRETEGDGIGDGGLSGRENSNRRPTATTGTTTATTDDGLGTEKGKRRRRTRIVGTTTGCCALPEFSAGGRTRIIGQRRQQRLMDSGRRRDDRTTEKGRPDNGRRSWDDSRRSREDGRFALLAGGIMS</sequence>
<feature type="compositionally biased region" description="Basic and acidic residues" evidence="1">
    <location>
        <begin position="13"/>
        <end position="41"/>
    </location>
</feature>
<feature type="region of interest" description="Disordered" evidence="1">
    <location>
        <begin position="1"/>
        <end position="152"/>
    </location>
</feature>
<feature type="compositionally biased region" description="Low complexity" evidence="1">
    <location>
        <begin position="104"/>
        <end position="113"/>
    </location>
</feature>
<feature type="compositionally biased region" description="Basic and acidic residues" evidence="1">
    <location>
        <begin position="120"/>
        <end position="152"/>
    </location>
</feature>
<protein>
    <submittedName>
        <fullName evidence="2">Uncharacterized protein</fullName>
    </submittedName>
</protein>
<feature type="compositionally biased region" description="Low complexity" evidence="1">
    <location>
        <begin position="61"/>
        <end position="74"/>
    </location>
</feature>
<evidence type="ECO:0000256" key="1">
    <source>
        <dbReference type="SAM" id="MobiDB-lite"/>
    </source>
</evidence>
<evidence type="ECO:0000313" key="3">
    <source>
        <dbReference type="Proteomes" id="UP001497516"/>
    </source>
</evidence>
<reference evidence="2 3" key="1">
    <citation type="submission" date="2024-04" db="EMBL/GenBank/DDBJ databases">
        <authorList>
            <person name="Fracassetti M."/>
        </authorList>
    </citation>
    <scope>NUCLEOTIDE SEQUENCE [LARGE SCALE GENOMIC DNA]</scope>
</reference>
<name>A0AAV2FMM2_9ROSI</name>
<gene>
    <name evidence="2" type="ORF">LTRI10_LOCUS39704</name>
</gene>
<proteinExistence type="predicted"/>